<keyword evidence="1" id="KW-0812">Transmembrane</keyword>
<organism evidence="2 3">
    <name type="scientific">Cenarchaeum symbiosum (strain A)</name>
    <dbReference type="NCBI Taxonomy" id="414004"/>
    <lineage>
        <taxon>Archaea</taxon>
        <taxon>Nitrososphaerota</taxon>
        <taxon>Candidatus Cenarchaeales</taxon>
        <taxon>Candidatus Cenarchaeaceae</taxon>
        <taxon>Candidatus Cenarchaeum</taxon>
    </lineage>
</organism>
<evidence type="ECO:0000256" key="1">
    <source>
        <dbReference type="SAM" id="Phobius"/>
    </source>
</evidence>
<proteinExistence type="predicted"/>
<feature type="transmembrane region" description="Helical" evidence="1">
    <location>
        <begin position="92"/>
        <end position="110"/>
    </location>
</feature>
<dbReference type="InterPro" id="IPR027560">
    <property type="entry name" value="PEFG-CTERM"/>
</dbReference>
<dbReference type="HOGENOM" id="CLU_2067699_0_0_2"/>
<evidence type="ECO:0000313" key="3">
    <source>
        <dbReference type="Proteomes" id="UP000000758"/>
    </source>
</evidence>
<sequence>MVTTSNFDVTGHEFVAEERRLTLFIDSNVEDNISEMVIPVNLINGNFTFMLNGEELLPLVRTGGDISFITAEFPGSGEHRLDIVGTTYLPEFAGAAMLVLAASIMCIVLLRNSQIMVR</sequence>
<accession>A0RW65</accession>
<keyword evidence="1" id="KW-0472">Membrane</keyword>
<dbReference type="EMBL" id="DP000238">
    <property type="protein sequence ID" value="ABK77582.1"/>
    <property type="molecule type" value="Genomic_DNA"/>
</dbReference>
<dbReference type="NCBIfam" id="TIGR04296">
    <property type="entry name" value="PEFG-CTERM"/>
    <property type="match status" value="1"/>
</dbReference>
<dbReference type="KEGG" id="csy:CENSYa_0950"/>
<dbReference type="EnsemblBacteria" id="ABK77582">
    <property type="protein sequence ID" value="ABK77582"/>
    <property type="gene ID" value="CENSYa_0950"/>
</dbReference>
<reference evidence="2 3" key="1">
    <citation type="journal article" date="2006" name="Proc. Natl. Acad. Sci. U.S.A.">
        <title>Genomic analysis of the uncultivated marine crenarchaeote Cenarchaeum symbiosum.</title>
        <authorList>
            <person name="Hallam S.J."/>
            <person name="Konstantinidis K.T."/>
            <person name="Putnam N."/>
            <person name="Schleper C."/>
            <person name="Watanabe Y."/>
            <person name="Sugahara J."/>
            <person name="Preston C."/>
            <person name="de la Torre J."/>
            <person name="Richardson P.M."/>
            <person name="DeLong E.F."/>
        </authorList>
    </citation>
    <scope>NUCLEOTIDE SEQUENCE [LARGE SCALE GENOMIC DNA]</scope>
    <source>
        <strain evidence="3">A</strain>
    </source>
</reference>
<dbReference type="AlphaFoldDB" id="A0RW65"/>
<gene>
    <name evidence="2" type="ordered locus">CENSYa_0950</name>
</gene>
<keyword evidence="3" id="KW-1185">Reference proteome</keyword>
<name>A0RW65_CENSY</name>
<dbReference type="Proteomes" id="UP000000758">
    <property type="component" value="Chromosome"/>
</dbReference>
<keyword evidence="1" id="KW-1133">Transmembrane helix</keyword>
<evidence type="ECO:0008006" key="4">
    <source>
        <dbReference type="Google" id="ProtNLM"/>
    </source>
</evidence>
<protein>
    <recommendedName>
        <fullName evidence="4">PEFG-CTERM sorting domain-containing protein</fullName>
    </recommendedName>
</protein>
<dbReference type="STRING" id="414004.CENSYa_0950"/>
<evidence type="ECO:0000313" key="2">
    <source>
        <dbReference type="EMBL" id="ABK77582.1"/>
    </source>
</evidence>